<dbReference type="EMBL" id="ADBJ01000037">
    <property type="protein sequence ID" value="EFA78661.1"/>
    <property type="molecule type" value="Genomic_DNA"/>
</dbReference>
<evidence type="ECO:0000256" key="1">
    <source>
        <dbReference type="SAM" id="MobiDB-lite"/>
    </source>
</evidence>
<dbReference type="AlphaFoldDB" id="D3BIN7"/>
<dbReference type="OMA" id="LTYWNRE"/>
<dbReference type="Pfam" id="PF08615">
    <property type="entry name" value="RNase_H2_suC"/>
    <property type="match status" value="1"/>
</dbReference>
<dbReference type="STRING" id="670386.D3BIN7"/>
<dbReference type="GO" id="GO:0006401">
    <property type="term" value="P:RNA catabolic process"/>
    <property type="evidence" value="ECO:0007669"/>
    <property type="project" value="InterPro"/>
</dbReference>
<dbReference type="GO" id="GO:0032299">
    <property type="term" value="C:ribonuclease H2 complex"/>
    <property type="evidence" value="ECO:0007669"/>
    <property type="project" value="InterPro"/>
</dbReference>
<dbReference type="PANTHER" id="PTHR47204:SF1">
    <property type="entry name" value="RIBONUCLEASE H2 SUBUNIT C"/>
    <property type="match status" value="1"/>
</dbReference>
<dbReference type="GeneID" id="31363597"/>
<gene>
    <name evidence="2" type="ORF">PPL_08117</name>
</gene>
<evidence type="ECO:0000313" key="2">
    <source>
        <dbReference type="EMBL" id="EFA78661.1"/>
    </source>
</evidence>
<sequence length="265" mass="30688">MIIFKGTDSSVRGEKSKLKPSIEISKCSLGIDPTNLHLLPFSIGHNGHAKVSSFFHIKNEDGMNSKLYNQQSVFESKTLYIFTLKSKTKTKGVLSSTFRGIRLYGTSLKLPSCYNGFVYRADNNSNNSNSSIKDDTVANKWELLSKFDSFNYWNREKKPTIHDPVQQAMKWMDISQHIYKPVTKEMMEQEKNRMEEEDSLLDSKNKTTLTEEADTSKTTEKEIDEKVTDKVEEKTEDQDDNNDRPKKRVRNLFSRHVQVETYFLE</sequence>
<organism evidence="2 3">
    <name type="scientific">Heterostelium pallidum (strain ATCC 26659 / Pp 5 / PN500)</name>
    <name type="common">Cellular slime mold</name>
    <name type="synonym">Polysphondylium pallidum</name>
    <dbReference type="NCBI Taxonomy" id="670386"/>
    <lineage>
        <taxon>Eukaryota</taxon>
        <taxon>Amoebozoa</taxon>
        <taxon>Evosea</taxon>
        <taxon>Eumycetozoa</taxon>
        <taxon>Dictyostelia</taxon>
        <taxon>Acytosteliales</taxon>
        <taxon>Acytosteliaceae</taxon>
        <taxon>Heterostelium</taxon>
    </lineage>
</organism>
<proteinExistence type="predicted"/>
<dbReference type="PANTHER" id="PTHR47204">
    <property type="entry name" value="OS02G0168900 PROTEIN"/>
    <property type="match status" value="1"/>
</dbReference>
<name>D3BIN7_HETP5</name>
<dbReference type="CDD" id="cd09271">
    <property type="entry name" value="RNase_H2-C"/>
    <property type="match status" value="1"/>
</dbReference>
<feature type="compositionally biased region" description="Basic and acidic residues" evidence="1">
    <location>
        <begin position="214"/>
        <end position="233"/>
    </location>
</feature>
<dbReference type="InterPro" id="IPR013924">
    <property type="entry name" value="RNase_H2_suC"/>
</dbReference>
<evidence type="ECO:0000313" key="3">
    <source>
        <dbReference type="Proteomes" id="UP000001396"/>
    </source>
</evidence>
<dbReference type="RefSeq" id="XP_020430785.1">
    <property type="nucleotide sequence ID" value="XM_020578946.1"/>
</dbReference>
<comment type="caution">
    <text evidence="2">The sequence shown here is derived from an EMBL/GenBank/DDBJ whole genome shotgun (WGS) entry which is preliminary data.</text>
</comment>
<reference evidence="2 3" key="1">
    <citation type="journal article" date="2011" name="Genome Res.">
        <title>Phylogeny-wide analysis of social amoeba genomes highlights ancient origins for complex intercellular communication.</title>
        <authorList>
            <person name="Heidel A.J."/>
            <person name="Lawal H.M."/>
            <person name="Felder M."/>
            <person name="Schilde C."/>
            <person name="Helps N.R."/>
            <person name="Tunggal B."/>
            <person name="Rivero F."/>
            <person name="John U."/>
            <person name="Schleicher M."/>
            <person name="Eichinger L."/>
            <person name="Platzer M."/>
            <person name="Noegel A.A."/>
            <person name="Schaap P."/>
            <person name="Gloeckner G."/>
        </authorList>
    </citation>
    <scope>NUCLEOTIDE SEQUENCE [LARGE SCALE GENOMIC DNA]</scope>
    <source>
        <strain evidence="3">ATCC 26659 / Pp 5 / PN500</strain>
    </source>
</reference>
<dbReference type="InParanoid" id="D3BIN7"/>
<feature type="region of interest" description="Disordered" evidence="1">
    <location>
        <begin position="189"/>
        <end position="249"/>
    </location>
</feature>
<protein>
    <submittedName>
        <fullName evidence="2">Uncharacterized protein</fullName>
    </submittedName>
</protein>
<dbReference type="Gene3D" id="2.40.128.680">
    <property type="match status" value="1"/>
</dbReference>
<dbReference type="Proteomes" id="UP000001396">
    <property type="component" value="Unassembled WGS sequence"/>
</dbReference>
<keyword evidence="3" id="KW-1185">Reference proteome</keyword>
<accession>D3BIN7</accession>